<feature type="transmembrane region" description="Helical" evidence="6">
    <location>
        <begin position="56"/>
        <end position="79"/>
    </location>
</feature>
<evidence type="ECO:0000256" key="2">
    <source>
        <dbReference type="ARBA" id="ARBA00012438"/>
    </source>
</evidence>
<feature type="transmembrane region" description="Helical" evidence="6">
    <location>
        <begin position="174"/>
        <end position="195"/>
    </location>
</feature>
<dbReference type="InterPro" id="IPR005467">
    <property type="entry name" value="His_kinase_dom"/>
</dbReference>
<dbReference type="InterPro" id="IPR004358">
    <property type="entry name" value="Sig_transdc_His_kin-like_C"/>
</dbReference>
<organism evidence="8 9">
    <name type="scientific">Dongia soli</name>
    <dbReference type="NCBI Taxonomy" id="600628"/>
    <lineage>
        <taxon>Bacteria</taxon>
        <taxon>Pseudomonadati</taxon>
        <taxon>Pseudomonadota</taxon>
        <taxon>Alphaproteobacteria</taxon>
        <taxon>Rhodospirillales</taxon>
        <taxon>Dongiaceae</taxon>
        <taxon>Dongia</taxon>
    </lineage>
</organism>
<evidence type="ECO:0000256" key="3">
    <source>
        <dbReference type="ARBA" id="ARBA00022553"/>
    </source>
</evidence>
<evidence type="ECO:0000313" key="9">
    <source>
        <dbReference type="Proteomes" id="UP001279642"/>
    </source>
</evidence>
<feature type="transmembrane region" description="Helical" evidence="6">
    <location>
        <begin position="149"/>
        <end position="168"/>
    </location>
</feature>
<dbReference type="SUPFAM" id="SSF55874">
    <property type="entry name" value="ATPase domain of HSP90 chaperone/DNA topoisomerase II/histidine kinase"/>
    <property type="match status" value="1"/>
</dbReference>
<feature type="transmembrane region" description="Helical" evidence="6">
    <location>
        <begin position="117"/>
        <end position="137"/>
    </location>
</feature>
<evidence type="ECO:0000256" key="1">
    <source>
        <dbReference type="ARBA" id="ARBA00000085"/>
    </source>
</evidence>
<dbReference type="InterPro" id="IPR003661">
    <property type="entry name" value="HisK_dim/P_dom"/>
</dbReference>
<dbReference type="SMART" id="SM00387">
    <property type="entry name" value="HATPase_c"/>
    <property type="match status" value="1"/>
</dbReference>
<dbReference type="EMBL" id="JAXCLW010000005">
    <property type="protein sequence ID" value="MDY0884499.1"/>
    <property type="molecule type" value="Genomic_DNA"/>
</dbReference>
<proteinExistence type="predicted"/>
<keyword evidence="4" id="KW-0808">Transferase</keyword>
<dbReference type="Gene3D" id="3.30.565.10">
    <property type="entry name" value="Histidine kinase-like ATPase, C-terminal domain"/>
    <property type="match status" value="1"/>
</dbReference>
<evidence type="ECO:0000256" key="4">
    <source>
        <dbReference type="ARBA" id="ARBA00022679"/>
    </source>
</evidence>
<gene>
    <name evidence="8" type="ORF">SMD27_16770</name>
</gene>
<dbReference type="EC" id="2.7.13.3" evidence="2"/>
<feature type="domain" description="Histidine kinase" evidence="7">
    <location>
        <begin position="267"/>
        <end position="487"/>
    </location>
</feature>
<dbReference type="CDD" id="cd00082">
    <property type="entry name" value="HisKA"/>
    <property type="match status" value="1"/>
</dbReference>
<feature type="transmembrane region" description="Helical" evidence="6">
    <location>
        <begin position="91"/>
        <end position="111"/>
    </location>
</feature>
<evidence type="ECO:0000313" key="8">
    <source>
        <dbReference type="EMBL" id="MDY0884499.1"/>
    </source>
</evidence>
<dbReference type="RefSeq" id="WP_320509573.1">
    <property type="nucleotide sequence ID" value="NZ_JAXCLW010000005.1"/>
</dbReference>
<keyword evidence="6" id="KW-1133">Transmembrane helix</keyword>
<dbReference type="PRINTS" id="PR00344">
    <property type="entry name" value="BCTRLSENSOR"/>
</dbReference>
<keyword evidence="3" id="KW-0597">Phosphoprotein</keyword>
<keyword evidence="8" id="KW-0547">Nucleotide-binding</keyword>
<reference evidence="8 9" key="1">
    <citation type="journal article" date="2016" name="Antonie Van Leeuwenhoek">
        <title>Dongia soli sp. nov., isolated from soil from Dokdo, Korea.</title>
        <authorList>
            <person name="Kim D.U."/>
            <person name="Lee H."/>
            <person name="Kim H."/>
            <person name="Kim S.G."/>
            <person name="Ka J.O."/>
        </authorList>
    </citation>
    <scope>NUCLEOTIDE SEQUENCE [LARGE SCALE GENOMIC DNA]</scope>
    <source>
        <strain evidence="8 9">D78</strain>
    </source>
</reference>
<dbReference type="InterPro" id="IPR003594">
    <property type="entry name" value="HATPase_dom"/>
</dbReference>
<keyword evidence="6" id="KW-0472">Membrane</keyword>
<dbReference type="Pfam" id="PF02518">
    <property type="entry name" value="HATPase_c"/>
    <property type="match status" value="1"/>
</dbReference>
<comment type="catalytic activity">
    <reaction evidence="1">
        <text>ATP + protein L-histidine = ADP + protein N-phospho-L-histidine.</text>
        <dbReference type="EC" id="2.7.13.3"/>
    </reaction>
</comment>
<name>A0ABU5EF68_9PROT</name>
<keyword evidence="6" id="KW-0812">Transmembrane</keyword>
<dbReference type="PANTHER" id="PTHR43047">
    <property type="entry name" value="TWO-COMPONENT HISTIDINE PROTEIN KINASE"/>
    <property type="match status" value="1"/>
</dbReference>
<dbReference type="SUPFAM" id="SSF47384">
    <property type="entry name" value="Homodimeric domain of signal transducing histidine kinase"/>
    <property type="match status" value="1"/>
</dbReference>
<evidence type="ECO:0000256" key="5">
    <source>
        <dbReference type="ARBA" id="ARBA00022777"/>
    </source>
</evidence>
<dbReference type="GO" id="GO:0005524">
    <property type="term" value="F:ATP binding"/>
    <property type="evidence" value="ECO:0007669"/>
    <property type="project" value="UniProtKB-KW"/>
</dbReference>
<feature type="transmembrane region" description="Helical" evidence="6">
    <location>
        <begin position="6"/>
        <end position="26"/>
    </location>
</feature>
<sequence>MFSLETALVISAIAALLVSAACFYLAAVSSLPYLRFWGAAFLLNAARYGFSFATTTGALASSPASEICITLAVACLWLGSRLDRHRPLHPLGAIILVAALLAWIGLTPVLGTPRLLYLIPPYTVPAVILALIGWSFIRRDASAPNRGHIVVGAIFILRALHLANYPYLRDVPGIAPFGFMIGALLDFTIGLSLLVSAQRDATIAAEQRATELTEENRRRQESEVALMEANELLAKQAVDLEHLAQMYQKQREEALTASRAKSNFLANMSHELRTPLNAIIGFSDLLTMTGRPLDDASRVAYAADIQSSSRRLLCKINDILDFASLDANNYEIRMAPVSLHALLDTCMLDARPLADTRRIAIKADVPANLPVLELDHHATRKALSHILDNAIRFTPVDGIIRIYVTLIRDRHLTITVQDGGPGITREDLQLVANPFWQAEPILTKRHGGIGLGLPLSRRLIEIQGGTLDIASHIGVGTRVTLRFPVTQAGEPQQLATA</sequence>
<dbReference type="InterPro" id="IPR036097">
    <property type="entry name" value="HisK_dim/P_sf"/>
</dbReference>
<protein>
    <recommendedName>
        <fullName evidence="2">histidine kinase</fullName>
        <ecNumber evidence="2">2.7.13.3</ecNumber>
    </recommendedName>
</protein>
<dbReference type="InterPro" id="IPR036890">
    <property type="entry name" value="HATPase_C_sf"/>
</dbReference>
<dbReference type="Gene3D" id="1.10.287.130">
    <property type="match status" value="1"/>
</dbReference>
<accession>A0ABU5EF68</accession>
<dbReference type="Pfam" id="PF00512">
    <property type="entry name" value="HisKA"/>
    <property type="match status" value="1"/>
</dbReference>
<keyword evidence="5" id="KW-0418">Kinase</keyword>
<dbReference type="SMART" id="SM00388">
    <property type="entry name" value="HisKA"/>
    <property type="match status" value="1"/>
</dbReference>
<keyword evidence="8" id="KW-0067">ATP-binding</keyword>
<dbReference type="Proteomes" id="UP001279642">
    <property type="component" value="Unassembled WGS sequence"/>
</dbReference>
<comment type="caution">
    <text evidence="8">The sequence shown here is derived from an EMBL/GenBank/DDBJ whole genome shotgun (WGS) entry which is preliminary data.</text>
</comment>
<dbReference type="PANTHER" id="PTHR43047:SF72">
    <property type="entry name" value="OSMOSENSING HISTIDINE PROTEIN KINASE SLN1"/>
    <property type="match status" value="1"/>
</dbReference>
<evidence type="ECO:0000256" key="6">
    <source>
        <dbReference type="SAM" id="Phobius"/>
    </source>
</evidence>
<evidence type="ECO:0000259" key="7">
    <source>
        <dbReference type="PROSITE" id="PS50109"/>
    </source>
</evidence>
<keyword evidence="9" id="KW-1185">Reference proteome</keyword>
<dbReference type="PROSITE" id="PS50109">
    <property type="entry name" value="HIS_KIN"/>
    <property type="match status" value="1"/>
</dbReference>